<gene>
    <name evidence="2" type="ORF">ALTATR162_LOCUS8793</name>
</gene>
<proteinExistence type="predicted"/>
<dbReference type="PROSITE" id="PS51186">
    <property type="entry name" value="GNAT"/>
    <property type="match status" value="1"/>
</dbReference>
<dbReference type="GeneID" id="67020942"/>
<feature type="domain" description="N-acetyltransferase" evidence="1">
    <location>
        <begin position="11"/>
        <end position="175"/>
    </location>
</feature>
<evidence type="ECO:0000313" key="2">
    <source>
        <dbReference type="EMBL" id="CAG5178622.1"/>
    </source>
</evidence>
<dbReference type="Proteomes" id="UP000676310">
    <property type="component" value="Unassembled WGS sequence"/>
</dbReference>
<dbReference type="GO" id="GO:0016747">
    <property type="term" value="F:acyltransferase activity, transferring groups other than amino-acyl groups"/>
    <property type="evidence" value="ECO:0007669"/>
    <property type="project" value="InterPro"/>
</dbReference>
<accession>A0A8J2N4U0</accession>
<dbReference type="SUPFAM" id="SSF55729">
    <property type="entry name" value="Acyl-CoA N-acyltransferases (Nat)"/>
    <property type="match status" value="1"/>
</dbReference>
<sequence length="180" mass="20321">METKNLKKNQAVWRPLSVGDIPSLVQVADRVHPDLPESNEVFAERARLFPQGCLGLFDDAGELHGYIISHPIRYCEPPALNQLLGKIESNADQYYIHDLAILRGIRGSGLAHACLNMILESVAKRYATTGLVSVYGTAKFWGRYGFETPEAVDRVLEKKILDYGEEAVYLERKNEMHIYD</sequence>
<dbReference type="InterPro" id="IPR000182">
    <property type="entry name" value="GNAT_dom"/>
</dbReference>
<keyword evidence="3" id="KW-1185">Reference proteome</keyword>
<dbReference type="InterPro" id="IPR016181">
    <property type="entry name" value="Acyl_CoA_acyltransferase"/>
</dbReference>
<dbReference type="Pfam" id="PF00583">
    <property type="entry name" value="Acetyltransf_1"/>
    <property type="match status" value="1"/>
</dbReference>
<evidence type="ECO:0000313" key="3">
    <source>
        <dbReference type="Proteomes" id="UP000676310"/>
    </source>
</evidence>
<reference evidence="2" key="1">
    <citation type="submission" date="2021-05" db="EMBL/GenBank/DDBJ databases">
        <authorList>
            <person name="Stam R."/>
        </authorList>
    </citation>
    <scope>NUCLEOTIDE SEQUENCE</scope>
    <source>
        <strain evidence="2">CS162</strain>
    </source>
</reference>
<comment type="caution">
    <text evidence="2">The sequence shown here is derived from an EMBL/GenBank/DDBJ whole genome shotgun (WGS) entry which is preliminary data.</text>
</comment>
<protein>
    <recommendedName>
        <fullName evidence="1">N-acetyltransferase domain-containing protein</fullName>
    </recommendedName>
</protein>
<name>A0A8J2N4U0_9PLEO</name>
<dbReference type="EMBL" id="CAJRGZ010000023">
    <property type="protein sequence ID" value="CAG5178622.1"/>
    <property type="molecule type" value="Genomic_DNA"/>
</dbReference>
<dbReference type="Gene3D" id="3.40.630.30">
    <property type="match status" value="1"/>
</dbReference>
<organism evidence="2 3">
    <name type="scientific">Alternaria atra</name>
    <dbReference type="NCBI Taxonomy" id="119953"/>
    <lineage>
        <taxon>Eukaryota</taxon>
        <taxon>Fungi</taxon>
        <taxon>Dikarya</taxon>
        <taxon>Ascomycota</taxon>
        <taxon>Pezizomycotina</taxon>
        <taxon>Dothideomycetes</taxon>
        <taxon>Pleosporomycetidae</taxon>
        <taxon>Pleosporales</taxon>
        <taxon>Pleosporineae</taxon>
        <taxon>Pleosporaceae</taxon>
        <taxon>Alternaria</taxon>
        <taxon>Alternaria sect. Ulocladioides</taxon>
    </lineage>
</organism>
<evidence type="ECO:0000259" key="1">
    <source>
        <dbReference type="PROSITE" id="PS51186"/>
    </source>
</evidence>
<dbReference type="AlphaFoldDB" id="A0A8J2N4U0"/>
<dbReference type="OrthoDB" id="2445945at2759"/>
<dbReference type="RefSeq" id="XP_043172361.1">
    <property type="nucleotide sequence ID" value="XM_043316426.1"/>
</dbReference>